<dbReference type="AlphaFoldDB" id="A0A8H6P3K6"/>
<dbReference type="GO" id="GO:1990130">
    <property type="term" value="C:GATOR1 complex"/>
    <property type="evidence" value="ECO:0007669"/>
    <property type="project" value="TreeGrafter"/>
</dbReference>
<feature type="compositionally biased region" description="Low complexity" evidence="2">
    <location>
        <begin position="476"/>
        <end position="487"/>
    </location>
</feature>
<dbReference type="PANTHER" id="PTHR12991">
    <property type="entry name" value="NITROGEN PERMEASE REGULATOR 2/TUMOR SUPPRESSOR CANDIDATE 4"/>
    <property type="match status" value="1"/>
</dbReference>
<reference evidence="3" key="1">
    <citation type="submission" date="2020-06" db="EMBL/GenBank/DDBJ databases">
        <title>Draft genome sequences of strains closely related to Aspergillus parafelis and Aspergillus hiratsukae.</title>
        <authorList>
            <person name="Dos Santos R.A.C."/>
            <person name="Rivero-Menendez O."/>
            <person name="Steenwyk J.L."/>
            <person name="Mead M.E."/>
            <person name="Goldman G.H."/>
            <person name="Alastruey-Izquierdo A."/>
            <person name="Rokas A."/>
        </authorList>
    </citation>
    <scope>NUCLEOTIDE SEQUENCE</scope>
    <source>
        <strain evidence="3">CNM-CM5793</strain>
    </source>
</reference>
<evidence type="ECO:0000313" key="4">
    <source>
        <dbReference type="Proteomes" id="UP000630445"/>
    </source>
</evidence>
<keyword evidence="4" id="KW-1185">Reference proteome</keyword>
<protein>
    <recommendedName>
        <fullName evidence="5">Nitrogen permease regulator Npr2</fullName>
    </recommendedName>
</protein>
<gene>
    <name evidence="3" type="ORF">CNMCM5793_005648</name>
</gene>
<feature type="region of interest" description="Disordered" evidence="2">
    <location>
        <begin position="462"/>
        <end position="548"/>
    </location>
</feature>
<evidence type="ECO:0000256" key="1">
    <source>
        <dbReference type="ARBA" id="ARBA00008433"/>
    </source>
</evidence>
<evidence type="ECO:0008006" key="5">
    <source>
        <dbReference type="Google" id="ProtNLM"/>
    </source>
</evidence>
<dbReference type="EMBL" id="JACBAD010002096">
    <property type="protein sequence ID" value="KAF7117001.1"/>
    <property type="molecule type" value="Genomic_DNA"/>
</dbReference>
<accession>A0A8H6P3K6</accession>
<name>A0A8H6P3K6_9EURO</name>
<dbReference type="OrthoDB" id="338854at2759"/>
<proteinExistence type="inferred from homology"/>
<comment type="similarity">
    <text evidence="1">Belongs to the NPR2 family.</text>
</comment>
<feature type="compositionally biased region" description="Basic and acidic residues" evidence="2">
    <location>
        <begin position="523"/>
        <end position="532"/>
    </location>
</feature>
<comment type="caution">
    <text evidence="3">The sequence shown here is derived from an EMBL/GenBank/DDBJ whole genome shotgun (WGS) entry which is preliminary data.</text>
</comment>
<evidence type="ECO:0000256" key="2">
    <source>
        <dbReference type="SAM" id="MobiDB-lite"/>
    </source>
</evidence>
<dbReference type="InterPro" id="IPR009348">
    <property type="entry name" value="NPR2-like"/>
</dbReference>
<dbReference type="GO" id="GO:0005096">
    <property type="term" value="F:GTPase activator activity"/>
    <property type="evidence" value="ECO:0007669"/>
    <property type="project" value="TreeGrafter"/>
</dbReference>
<evidence type="ECO:0000313" key="3">
    <source>
        <dbReference type="EMBL" id="KAF7117001.1"/>
    </source>
</evidence>
<sequence length="598" mass="66441">MIKAIFYSKFDTQEGPKVVHQVPDGAIVPSATAPSQPLFLTFSDVSFFVIPRQELCGNLIQVCTNGYRILGYPICMKSLRYDRNEFIFNFCLVLAEEEDFSSYKSVVQKLADLMHGLEEQNGFLSRDHSKSGEGKVYSLCETLMEDLNNYCECMIPIDELNTLNIKLFPVYPAPPQVRAWHVPLFTVRYQAFMDENWDLTMQRIVPHINGVNSIRIISILADTDFSLTCRAIRHLLYYGCLFLLDIFSFSAIYAPTAQFSSTIASDEAMQRECARYVNTLFAPSLIVHGSTGAATAPSTSTSAISPAAHGLTNTHVAGEYPIPGTLVGLAKHDPDSVWPPVDDYRDRRSASRTPSPSSSYRSSTTNPHSTTTTPSMSTILPADHDHDHDPTQPPPPPEMVDGVGIVELYASLKQGQSVRQWYAQNSRKLAHIDIRRFITFGIIKGFLYRVHKYAYATGQPAPPLKSAQQYHHSHSHSQPPSGPSSRGPGTGTNSPYASSVGDDAAPIAQHQPQHHHHQQSGQRGDDGREHATSVHSGSRSAVVFDDEDEEELVDNKTLSKYLDGMHCFDQICTELEISEKDLTAALKRYPGEVLIIHR</sequence>
<dbReference type="Pfam" id="PF06218">
    <property type="entry name" value="NPR2"/>
    <property type="match status" value="1"/>
</dbReference>
<feature type="compositionally biased region" description="Low complexity" evidence="2">
    <location>
        <begin position="351"/>
        <end position="378"/>
    </location>
</feature>
<dbReference type="PANTHER" id="PTHR12991:SF10">
    <property type="entry name" value="GATOR COMPLEX PROTEIN NPRL2"/>
    <property type="match status" value="1"/>
</dbReference>
<dbReference type="GO" id="GO:0005774">
    <property type="term" value="C:vacuolar membrane"/>
    <property type="evidence" value="ECO:0007669"/>
    <property type="project" value="TreeGrafter"/>
</dbReference>
<organism evidence="3 4">
    <name type="scientific">Aspergillus hiratsukae</name>
    <dbReference type="NCBI Taxonomy" id="1194566"/>
    <lineage>
        <taxon>Eukaryota</taxon>
        <taxon>Fungi</taxon>
        <taxon>Dikarya</taxon>
        <taxon>Ascomycota</taxon>
        <taxon>Pezizomycotina</taxon>
        <taxon>Eurotiomycetes</taxon>
        <taxon>Eurotiomycetidae</taxon>
        <taxon>Eurotiales</taxon>
        <taxon>Aspergillaceae</taxon>
        <taxon>Aspergillus</taxon>
        <taxon>Aspergillus subgen. Fumigati</taxon>
    </lineage>
</organism>
<feature type="region of interest" description="Disordered" evidence="2">
    <location>
        <begin position="338"/>
        <end position="401"/>
    </location>
</feature>
<dbReference type="Proteomes" id="UP000630445">
    <property type="component" value="Unassembled WGS sequence"/>
</dbReference>
<dbReference type="GO" id="GO:1904262">
    <property type="term" value="P:negative regulation of TORC1 signaling"/>
    <property type="evidence" value="ECO:0007669"/>
    <property type="project" value="TreeGrafter"/>
</dbReference>
<dbReference type="GO" id="GO:0010508">
    <property type="term" value="P:positive regulation of autophagy"/>
    <property type="evidence" value="ECO:0007669"/>
    <property type="project" value="TreeGrafter"/>
</dbReference>